<sequence length="108" mass="12674">MRQLPLEEFEQRIKRIQDELAKKDLDTLITFGNEAESQNVRYLSDYWPAFETASVLVPVEGKPILVIGPESEIFARKRSKIEKIRRVLKYRESSEPEYPGEKLTTFKN</sequence>
<dbReference type="SUPFAM" id="SSF53092">
    <property type="entry name" value="Creatinase/prolidase N-terminal domain"/>
    <property type="match status" value="1"/>
</dbReference>
<protein>
    <recommendedName>
        <fullName evidence="1">Creatinase N-terminal domain-containing protein</fullName>
    </recommendedName>
</protein>
<dbReference type="InterPro" id="IPR029149">
    <property type="entry name" value="Creatin/AminoP/Spt16_N"/>
</dbReference>
<comment type="caution">
    <text evidence="2">The sequence shown here is derived from an EMBL/GenBank/DDBJ whole genome shotgun (WGS) entry which is preliminary data.</text>
</comment>
<name>X1MY04_9ZZZZ</name>
<dbReference type="Gene3D" id="3.40.350.10">
    <property type="entry name" value="Creatinase/prolidase N-terminal domain"/>
    <property type="match status" value="1"/>
</dbReference>
<gene>
    <name evidence="2" type="ORF">S06H3_38376</name>
</gene>
<feature type="domain" description="Creatinase N-terminal" evidence="1">
    <location>
        <begin position="12"/>
        <end position="92"/>
    </location>
</feature>
<dbReference type="EMBL" id="BARV01023388">
    <property type="protein sequence ID" value="GAI36168.1"/>
    <property type="molecule type" value="Genomic_DNA"/>
</dbReference>
<dbReference type="AlphaFoldDB" id="X1MY04"/>
<organism evidence="2">
    <name type="scientific">marine sediment metagenome</name>
    <dbReference type="NCBI Taxonomy" id="412755"/>
    <lineage>
        <taxon>unclassified sequences</taxon>
        <taxon>metagenomes</taxon>
        <taxon>ecological metagenomes</taxon>
    </lineage>
</organism>
<reference evidence="2" key="1">
    <citation type="journal article" date="2014" name="Front. Microbiol.">
        <title>High frequency of phylogenetically diverse reductive dehalogenase-homologous genes in deep subseafloor sedimentary metagenomes.</title>
        <authorList>
            <person name="Kawai M."/>
            <person name="Futagami T."/>
            <person name="Toyoda A."/>
            <person name="Takaki Y."/>
            <person name="Nishi S."/>
            <person name="Hori S."/>
            <person name="Arai W."/>
            <person name="Tsubouchi T."/>
            <person name="Morono Y."/>
            <person name="Uchiyama I."/>
            <person name="Ito T."/>
            <person name="Fujiyama A."/>
            <person name="Inagaki F."/>
            <person name="Takami H."/>
        </authorList>
    </citation>
    <scope>NUCLEOTIDE SEQUENCE</scope>
    <source>
        <strain evidence="2">Expedition CK06-06</strain>
    </source>
</reference>
<proteinExistence type="predicted"/>
<feature type="non-terminal residue" evidence="2">
    <location>
        <position position="108"/>
    </location>
</feature>
<dbReference type="Pfam" id="PF01321">
    <property type="entry name" value="Creatinase_N"/>
    <property type="match status" value="1"/>
</dbReference>
<dbReference type="InterPro" id="IPR000587">
    <property type="entry name" value="Creatinase_N"/>
</dbReference>
<evidence type="ECO:0000259" key="1">
    <source>
        <dbReference type="Pfam" id="PF01321"/>
    </source>
</evidence>
<accession>X1MY04</accession>
<evidence type="ECO:0000313" key="2">
    <source>
        <dbReference type="EMBL" id="GAI36168.1"/>
    </source>
</evidence>